<reference evidence="4" key="1">
    <citation type="journal article" date="2023" name="Nat. Commun.">
        <title>Diploid and tetraploid genomes of Acorus and the evolution of monocots.</title>
        <authorList>
            <person name="Ma L."/>
            <person name="Liu K.W."/>
            <person name="Li Z."/>
            <person name="Hsiao Y.Y."/>
            <person name="Qi Y."/>
            <person name="Fu T."/>
            <person name="Tang G.D."/>
            <person name="Zhang D."/>
            <person name="Sun W.H."/>
            <person name="Liu D.K."/>
            <person name="Li Y."/>
            <person name="Chen G.Z."/>
            <person name="Liu X.D."/>
            <person name="Liao X.Y."/>
            <person name="Jiang Y.T."/>
            <person name="Yu X."/>
            <person name="Hao Y."/>
            <person name="Huang J."/>
            <person name="Zhao X.W."/>
            <person name="Ke S."/>
            <person name="Chen Y.Y."/>
            <person name="Wu W.L."/>
            <person name="Hsu J.L."/>
            <person name="Lin Y.F."/>
            <person name="Huang M.D."/>
            <person name="Li C.Y."/>
            <person name="Huang L."/>
            <person name="Wang Z.W."/>
            <person name="Zhao X."/>
            <person name="Zhong W.Y."/>
            <person name="Peng D.H."/>
            <person name="Ahmad S."/>
            <person name="Lan S."/>
            <person name="Zhang J.S."/>
            <person name="Tsai W.C."/>
            <person name="Van de Peer Y."/>
            <person name="Liu Z.J."/>
        </authorList>
    </citation>
    <scope>NUCLEOTIDE SEQUENCE</scope>
    <source>
        <strain evidence="4">SCP</strain>
    </source>
</reference>
<evidence type="ECO:0000259" key="3">
    <source>
        <dbReference type="Pfam" id="PF04504"/>
    </source>
</evidence>
<dbReference type="InterPro" id="IPR007592">
    <property type="entry name" value="GEBP"/>
</dbReference>
<feature type="compositionally biased region" description="Basic residues" evidence="2">
    <location>
        <begin position="236"/>
        <end position="248"/>
    </location>
</feature>
<dbReference type="EMBL" id="JAUJYN010000004">
    <property type="protein sequence ID" value="KAK1273192.1"/>
    <property type="molecule type" value="Genomic_DNA"/>
</dbReference>
<dbReference type="Pfam" id="PF04504">
    <property type="entry name" value="GeBP-like_DBD"/>
    <property type="match status" value="1"/>
</dbReference>
<name>A0AAV9B9P2_ACOGR</name>
<sequence>MTKRTSATSSASGSSTSATGSASSASEGEAEKTSSVATAAAPPTQPTEPSTPQDSQTADPSIKPISSKPMDPSSKPSSAIITIKPSSTANRRSSSSFDSRKKNKKKPRTSAASASELRRRLTASSSSGRFWSESDELAILRGLVRFIAEKSDGAVPASAMEVTPFLEFIRGTLGVNPTPTQLSDKIRRLRMKYNNAVPALDWSTPHDVTAANLAKKIWSGGGGGAGSPVKEEPKSSSRKRSKSSARTARKASKSFLDGFSSHARSIVLENGLGDASVEEELAVEDGGVDRYLFLNESLEVCRDVSKTGFTEGVLKKGLGLLRWSKARELEEKWRELWELENELSEKRVKLVKEQMREISYALKLAGRA</sequence>
<dbReference type="GO" id="GO:0006355">
    <property type="term" value="P:regulation of DNA-templated transcription"/>
    <property type="evidence" value="ECO:0007669"/>
    <property type="project" value="InterPro"/>
</dbReference>
<evidence type="ECO:0000256" key="2">
    <source>
        <dbReference type="SAM" id="MobiDB-lite"/>
    </source>
</evidence>
<comment type="caution">
    <text evidence="4">The sequence shown here is derived from an EMBL/GenBank/DDBJ whole genome shotgun (WGS) entry which is preliminary data.</text>
</comment>
<evidence type="ECO:0000256" key="1">
    <source>
        <dbReference type="ARBA" id="ARBA00010820"/>
    </source>
</evidence>
<feature type="region of interest" description="Disordered" evidence="2">
    <location>
        <begin position="1"/>
        <end position="126"/>
    </location>
</feature>
<dbReference type="PANTHER" id="PTHR31662:SF33">
    <property type="entry name" value="DNA-BINDING STOREKEEPER PROTEIN TRANSCRIPTIONAL REGULATOR-LIKE PROTEIN"/>
    <property type="match status" value="1"/>
</dbReference>
<proteinExistence type="inferred from homology"/>
<keyword evidence="5" id="KW-1185">Reference proteome</keyword>
<feature type="domain" description="Glabrous enhancer-binding protein-like DBD" evidence="3">
    <location>
        <begin position="129"/>
        <end position="219"/>
    </location>
</feature>
<dbReference type="InterPro" id="IPR053932">
    <property type="entry name" value="GeBP-like_DBD"/>
</dbReference>
<feature type="compositionally biased region" description="Low complexity" evidence="2">
    <location>
        <begin position="1"/>
        <end position="97"/>
    </location>
</feature>
<evidence type="ECO:0000313" key="4">
    <source>
        <dbReference type="EMBL" id="KAK1273192.1"/>
    </source>
</evidence>
<accession>A0AAV9B9P2</accession>
<dbReference type="Proteomes" id="UP001179952">
    <property type="component" value="Unassembled WGS sequence"/>
</dbReference>
<reference evidence="4" key="2">
    <citation type="submission" date="2023-06" db="EMBL/GenBank/DDBJ databases">
        <authorList>
            <person name="Ma L."/>
            <person name="Liu K.-W."/>
            <person name="Li Z."/>
            <person name="Hsiao Y.-Y."/>
            <person name="Qi Y."/>
            <person name="Fu T."/>
            <person name="Tang G."/>
            <person name="Zhang D."/>
            <person name="Sun W.-H."/>
            <person name="Liu D.-K."/>
            <person name="Li Y."/>
            <person name="Chen G.-Z."/>
            <person name="Liu X.-D."/>
            <person name="Liao X.-Y."/>
            <person name="Jiang Y.-T."/>
            <person name="Yu X."/>
            <person name="Hao Y."/>
            <person name="Huang J."/>
            <person name="Zhao X.-W."/>
            <person name="Ke S."/>
            <person name="Chen Y.-Y."/>
            <person name="Wu W.-L."/>
            <person name="Hsu J.-L."/>
            <person name="Lin Y.-F."/>
            <person name="Huang M.-D."/>
            <person name="Li C.-Y."/>
            <person name="Huang L."/>
            <person name="Wang Z.-W."/>
            <person name="Zhao X."/>
            <person name="Zhong W.-Y."/>
            <person name="Peng D.-H."/>
            <person name="Ahmad S."/>
            <person name="Lan S."/>
            <person name="Zhang J.-S."/>
            <person name="Tsai W.-C."/>
            <person name="Van De Peer Y."/>
            <person name="Liu Z.-J."/>
        </authorList>
    </citation>
    <scope>NUCLEOTIDE SEQUENCE</scope>
    <source>
        <strain evidence="4">SCP</strain>
        <tissue evidence="4">Leaves</tissue>
    </source>
</reference>
<feature type="region of interest" description="Disordered" evidence="2">
    <location>
        <begin position="219"/>
        <end position="248"/>
    </location>
</feature>
<gene>
    <name evidence="4" type="ORF">QJS04_geneDACA015203</name>
</gene>
<dbReference type="GO" id="GO:0005634">
    <property type="term" value="C:nucleus"/>
    <property type="evidence" value="ECO:0007669"/>
    <property type="project" value="TreeGrafter"/>
</dbReference>
<dbReference type="AlphaFoldDB" id="A0AAV9B9P2"/>
<evidence type="ECO:0000313" key="5">
    <source>
        <dbReference type="Proteomes" id="UP001179952"/>
    </source>
</evidence>
<comment type="similarity">
    <text evidence="1">Belongs to the GeBP family.</text>
</comment>
<dbReference type="PANTHER" id="PTHR31662">
    <property type="entry name" value="BNAANNG10740D PROTEIN-RELATED"/>
    <property type="match status" value="1"/>
</dbReference>
<organism evidence="4 5">
    <name type="scientific">Acorus gramineus</name>
    <name type="common">Dwarf sweet flag</name>
    <dbReference type="NCBI Taxonomy" id="55184"/>
    <lineage>
        <taxon>Eukaryota</taxon>
        <taxon>Viridiplantae</taxon>
        <taxon>Streptophyta</taxon>
        <taxon>Embryophyta</taxon>
        <taxon>Tracheophyta</taxon>
        <taxon>Spermatophyta</taxon>
        <taxon>Magnoliopsida</taxon>
        <taxon>Liliopsida</taxon>
        <taxon>Acoraceae</taxon>
        <taxon>Acorus</taxon>
    </lineage>
</organism>
<protein>
    <submittedName>
        <fullName evidence="4">Mediator-associated protein 1</fullName>
    </submittedName>
</protein>